<gene>
    <name evidence="1" type="ORF">M9Y10_015939</name>
</gene>
<evidence type="ECO:0000313" key="1">
    <source>
        <dbReference type="EMBL" id="KAK8857534.1"/>
    </source>
</evidence>
<evidence type="ECO:0000313" key="2">
    <source>
        <dbReference type="Proteomes" id="UP001470230"/>
    </source>
</evidence>
<sequence>MPVDIQFMNKVASELQMTAEDMQKFPEPENFNEYCRSIIYGMSKTQFRLLKSIADFPRNVTKVKHMKRVLIMYIQKYPQFEGCNFNEIWCRFAHSAYISRRKVQIKEFGFENGRKVEALEFSFSNIFNPIGHQTRVVEETPDDNDEVGPEIQFLSRGIRNLSIQ</sequence>
<comment type="caution">
    <text evidence="1">The sequence shown here is derived from an EMBL/GenBank/DDBJ whole genome shotgun (WGS) entry which is preliminary data.</text>
</comment>
<keyword evidence="2" id="KW-1185">Reference proteome</keyword>
<name>A0ABR2I4Y6_9EUKA</name>
<organism evidence="1 2">
    <name type="scientific">Tritrichomonas musculus</name>
    <dbReference type="NCBI Taxonomy" id="1915356"/>
    <lineage>
        <taxon>Eukaryota</taxon>
        <taxon>Metamonada</taxon>
        <taxon>Parabasalia</taxon>
        <taxon>Tritrichomonadida</taxon>
        <taxon>Tritrichomonadidae</taxon>
        <taxon>Tritrichomonas</taxon>
    </lineage>
</organism>
<evidence type="ECO:0008006" key="3">
    <source>
        <dbReference type="Google" id="ProtNLM"/>
    </source>
</evidence>
<dbReference type="EMBL" id="JAPFFF010000020">
    <property type="protein sequence ID" value="KAK8857534.1"/>
    <property type="molecule type" value="Genomic_DNA"/>
</dbReference>
<accession>A0ABR2I4Y6</accession>
<dbReference type="Proteomes" id="UP001470230">
    <property type="component" value="Unassembled WGS sequence"/>
</dbReference>
<reference evidence="1 2" key="1">
    <citation type="submission" date="2024-04" db="EMBL/GenBank/DDBJ databases">
        <title>Tritrichomonas musculus Genome.</title>
        <authorList>
            <person name="Alves-Ferreira E."/>
            <person name="Grigg M."/>
            <person name="Lorenzi H."/>
            <person name="Galac M."/>
        </authorList>
    </citation>
    <scope>NUCLEOTIDE SEQUENCE [LARGE SCALE GENOMIC DNA]</scope>
    <source>
        <strain evidence="1 2">EAF2021</strain>
    </source>
</reference>
<protein>
    <recommendedName>
        <fullName evidence="3">SPK domain-containing protein</fullName>
    </recommendedName>
</protein>
<proteinExistence type="predicted"/>